<feature type="domain" description="HTH araC/xylS-type" evidence="4">
    <location>
        <begin position="170"/>
        <end position="268"/>
    </location>
</feature>
<dbReference type="InterPro" id="IPR018060">
    <property type="entry name" value="HTH_AraC"/>
</dbReference>
<protein>
    <submittedName>
        <fullName evidence="5">Helix-turn-helix domain-containing protein</fullName>
    </submittedName>
</protein>
<dbReference type="SUPFAM" id="SSF46689">
    <property type="entry name" value="Homeodomain-like"/>
    <property type="match status" value="2"/>
</dbReference>
<evidence type="ECO:0000256" key="1">
    <source>
        <dbReference type="ARBA" id="ARBA00023015"/>
    </source>
</evidence>
<dbReference type="InterPro" id="IPR009057">
    <property type="entry name" value="Homeodomain-like_sf"/>
</dbReference>
<dbReference type="GO" id="GO:0003700">
    <property type="term" value="F:DNA-binding transcription factor activity"/>
    <property type="evidence" value="ECO:0007669"/>
    <property type="project" value="InterPro"/>
</dbReference>
<dbReference type="Proteomes" id="UP000282818">
    <property type="component" value="Unassembled WGS sequence"/>
</dbReference>
<evidence type="ECO:0000313" key="5">
    <source>
        <dbReference type="EMBL" id="RVU32212.1"/>
    </source>
</evidence>
<dbReference type="PROSITE" id="PS01124">
    <property type="entry name" value="HTH_ARAC_FAMILY_2"/>
    <property type="match status" value="1"/>
</dbReference>
<gene>
    <name evidence="5" type="ORF">EOE65_00740</name>
</gene>
<dbReference type="InterPro" id="IPR050204">
    <property type="entry name" value="AraC_XylS_family_regulators"/>
</dbReference>
<evidence type="ECO:0000256" key="3">
    <source>
        <dbReference type="ARBA" id="ARBA00023163"/>
    </source>
</evidence>
<dbReference type="SMART" id="SM00342">
    <property type="entry name" value="HTH_ARAC"/>
    <property type="match status" value="1"/>
</dbReference>
<comment type="caution">
    <text evidence="5">The sequence shown here is derived from an EMBL/GenBank/DDBJ whole genome shotgun (WGS) entry which is preliminary data.</text>
</comment>
<dbReference type="GO" id="GO:0043565">
    <property type="term" value="F:sequence-specific DNA binding"/>
    <property type="evidence" value="ECO:0007669"/>
    <property type="project" value="InterPro"/>
</dbReference>
<dbReference type="Pfam" id="PF12833">
    <property type="entry name" value="HTH_18"/>
    <property type="match status" value="1"/>
</dbReference>
<keyword evidence="1" id="KW-0805">Transcription regulation</keyword>
<dbReference type="EMBL" id="SACQ01000001">
    <property type="protein sequence ID" value="RVU32212.1"/>
    <property type="molecule type" value="Genomic_DNA"/>
</dbReference>
<dbReference type="PRINTS" id="PR00032">
    <property type="entry name" value="HTHARAC"/>
</dbReference>
<reference evidence="5 6" key="1">
    <citation type="submission" date="2019-01" db="EMBL/GenBank/DDBJ databases">
        <authorList>
            <person name="Chen W.-M."/>
        </authorList>
    </citation>
    <scope>NUCLEOTIDE SEQUENCE [LARGE SCALE GENOMIC DNA]</scope>
    <source>
        <strain evidence="5 6">HPM-16</strain>
    </source>
</reference>
<evidence type="ECO:0000313" key="6">
    <source>
        <dbReference type="Proteomes" id="UP000282818"/>
    </source>
</evidence>
<keyword evidence="2" id="KW-0238">DNA-binding</keyword>
<dbReference type="Gene3D" id="1.10.10.60">
    <property type="entry name" value="Homeodomain-like"/>
    <property type="match status" value="1"/>
</dbReference>
<keyword evidence="6" id="KW-1185">Reference proteome</keyword>
<sequence length="271" mass="30295">MLKRDQDGCCWLSFLVLPGFNLRCLEASLLYLDQLNTLAEQPLYRWALLSVDDATPNDVGGLVATHYQHHDPDNLVVCAGPVAIEYRDAEWQHWLIRQLTLGCVRELLGEGLTNGLPAELDIGFCKQVCNSPQSDSSHGGVLGQHLPALRLLGLYHRAFHAQNRDASRLQRVVVLMCQNLEKPLKVSALAASVHISLRQLERIFHRHAAMAPGRYYLKLRLLLARDLTLATPLPISQVATRCGFSSLAHFSRCYRSQFGIAPKKDRLANGN</sequence>
<evidence type="ECO:0000256" key="2">
    <source>
        <dbReference type="ARBA" id="ARBA00023125"/>
    </source>
</evidence>
<organism evidence="5 6">
    <name type="scientific">Neptunomonas marina</name>
    <dbReference type="NCBI Taxonomy" id="1815562"/>
    <lineage>
        <taxon>Bacteria</taxon>
        <taxon>Pseudomonadati</taxon>
        <taxon>Pseudomonadota</taxon>
        <taxon>Gammaproteobacteria</taxon>
        <taxon>Oceanospirillales</taxon>
        <taxon>Oceanospirillaceae</taxon>
        <taxon>Neptunomonas</taxon>
    </lineage>
</organism>
<accession>A0A437QCD0</accession>
<dbReference type="RefSeq" id="WP_127692381.1">
    <property type="nucleotide sequence ID" value="NZ_SACQ01000001.1"/>
</dbReference>
<dbReference type="AlphaFoldDB" id="A0A437QCD0"/>
<name>A0A437QCD0_9GAMM</name>
<keyword evidence="3" id="KW-0804">Transcription</keyword>
<proteinExistence type="predicted"/>
<dbReference type="InterPro" id="IPR020449">
    <property type="entry name" value="Tscrpt_reg_AraC-type_HTH"/>
</dbReference>
<evidence type="ECO:0000259" key="4">
    <source>
        <dbReference type="PROSITE" id="PS01124"/>
    </source>
</evidence>
<dbReference type="PANTHER" id="PTHR46796">
    <property type="entry name" value="HTH-TYPE TRANSCRIPTIONAL ACTIVATOR RHAS-RELATED"/>
    <property type="match status" value="1"/>
</dbReference>